<dbReference type="FunFam" id="3.50.50.60:FF:000229">
    <property type="entry name" value="NADPH:adrenodoxin oxidoreductase, mitochondrial"/>
    <property type="match status" value="1"/>
</dbReference>
<feature type="binding site" evidence="15">
    <location>
        <position position="221"/>
    </location>
    <ligand>
        <name>NADP(+)</name>
        <dbReference type="ChEBI" id="CHEBI:58349"/>
    </ligand>
</feature>
<comment type="subcellular location">
    <subcellularLocation>
        <location evidence="13">Mitochondrion</location>
    </subcellularLocation>
</comment>
<dbReference type="STRING" id="224129.A0A1W4WWI9"/>
<dbReference type="EC" id="1.18.1.6" evidence="4 13"/>
<feature type="domain" description="FAD/NAD(P)-binding" evidence="16">
    <location>
        <begin position="20"/>
        <end position="214"/>
    </location>
</feature>
<evidence type="ECO:0000256" key="1">
    <source>
        <dbReference type="ARBA" id="ARBA00001974"/>
    </source>
</evidence>
<keyword evidence="13" id="KW-0496">Mitochondrion</keyword>
<dbReference type="CTD" id="36203"/>
<dbReference type="Gene3D" id="3.40.50.720">
    <property type="entry name" value="NAD(P)-binding Rossmann-like Domain"/>
    <property type="match status" value="1"/>
</dbReference>
<comment type="similarity">
    <text evidence="3 13">Belongs to the ferredoxin--NADP reductase type 1 family.</text>
</comment>
<evidence type="ECO:0000256" key="15">
    <source>
        <dbReference type="PIRSR" id="PIRSR000362-2"/>
    </source>
</evidence>
<feature type="binding site" evidence="14">
    <location>
        <position position="58"/>
    </location>
    <ligand>
        <name>FAD</name>
        <dbReference type="ChEBI" id="CHEBI:57692"/>
    </ligand>
</feature>
<feature type="binding site" evidence="14">
    <location>
        <position position="29"/>
    </location>
    <ligand>
        <name>FAD</name>
        <dbReference type="ChEBI" id="CHEBI:57692"/>
    </ligand>
</feature>
<dbReference type="InterPro" id="IPR021163">
    <property type="entry name" value="Ferredox_Rdtase_adrenod"/>
</dbReference>
<keyword evidence="8 13" id="KW-0274">FAD</keyword>
<dbReference type="RefSeq" id="XP_025837237.1">
    <property type="nucleotide sequence ID" value="XM_025981452.1"/>
</dbReference>
<evidence type="ECO:0000256" key="7">
    <source>
        <dbReference type="ARBA" id="ARBA00022630"/>
    </source>
</evidence>
<dbReference type="Proteomes" id="UP000192223">
    <property type="component" value="Unplaced"/>
</dbReference>
<evidence type="ECO:0000256" key="4">
    <source>
        <dbReference type="ARBA" id="ARBA00013219"/>
    </source>
</evidence>
<evidence type="ECO:0000313" key="19">
    <source>
        <dbReference type="RefSeq" id="XP_025837237.1"/>
    </source>
</evidence>
<dbReference type="OrthoDB" id="333024at2759"/>
<dbReference type="PANTHER" id="PTHR48467:SF1">
    <property type="entry name" value="GLUTAMATE SYNTHASE 1 [NADH], CHLOROPLASTIC-LIKE"/>
    <property type="match status" value="1"/>
</dbReference>
<gene>
    <name evidence="18 19" type="primary">LOC108739053</name>
</gene>
<reference evidence="18 19" key="1">
    <citation type="submission" date="2025-04" db="UniProtKB">
        <authorList>
            <consortium name="RefSeq"/>
        </authorList>
    </citation>
    <scope>IDENTIFICATION</scope>
    <source>
        <tissue evidence="18 19">Entire body</tissue>
    </source>
</reference>
<evidence type="ECO:0000256" key="10">
    <source>
        <dbReference type="ARBA" id="ARBA00022982"/>
    </source>
</evidence>
<dbReference type="KEGG" id="apln:108739053"/>
<evidence type="ECO:0000256" key="9">
    <source>
        <dbReference type="ARBA" id="ARBA00022857"/>
    </source>
</evidence>
<evidence type="ECO:0000256" key="14">
    <source>
        <dbReference type="PIRSR" id="PIRSR000362-1"/>
    </source>
</evidence>
<sequence length="463" mass="52224">MIYNFQILRYFSNIGKKTPKICIVGAGAAGFYCAQHFVKRIKDIQVSIFEKLPVPFGLVRFGVAPDHPEVKNVISKFFLTAEHPNVEFKGNISIGKDVSISDLTEAYDYVLLAYGANFNRKLDIPGENLPNVIPARRIVGWYNGLPEEAGLKIDFSSEKVAIIGQGNVAIDVARILLKPVDDLKETDITQHALESLMSSKIKEVHLIGRRGPLQAAFTIKELREMLKLKGCGTYWNENDFVGVESVLPSLERPRKRLTDLMLQSIKVQREQYSEKKFFPVFYKSPLEINVLNNSIRKTITLGINRLEKTDKGDTTISLTNTREMLQSDLIVTSIGYKAVTIDSSLPFDNKKGTVINQNGKIDNRLYAAGWVATGPTGVILSTMTNAFNTAEVICKEIEKNKTVWDKPGYESIRNKLNKANIQVVTWADWLKIDDYEKKAGQRCRKPREKIIDYEKMLEVAANK</sequence>
<dbReference type="GO" id="GO:0005739">
    <property type="term" value="C:mitochondrion"/>
    <property type="evidence" value="ECO:0007669"/>
    <property type="project" value="UniProtKB-SubCell"/>
</dbReference>
<dbReference type="PIRSF" id="PIRSF000362">
    <property type="entry name" value="FNR"/>
    <property type="match status" value="1"/>
</dbReference>
<dbReference type="GeneID" id="108739053"/>
<dbReference type="Pfam" id="PF07992">
    <property type="entry name" value="Pyr_redox_2"/>
    <property type="match status" value="1"/>
</dbReference>
<dbReference type="UniPathway" id="UPA00296"/>
<keyword evidence="11 13" id="KW-0560">Oxidoreductase</keyword>
<evidence type="ECO:0000256" key="3">
    <source>
        <dbReference type="ARBA" id="ARBA00008312"/>
    </source>
</evidence>
<evidence type="ECO:0000256" key="13">
    <source>
        <dbReference type="PIRNR" id="PIRNR000362"/>
    </source>
</evidence>
<dbReference type="RefSeq" id="XP_018328246.1">
    <property type="nucleotide sequence ID" value="XM_018472744.2"/>
</dbReference>
<feature type="binding site" evidence="14">
    <location>
        <position position="50"/>
    </location>
    <ligand>
        <name>FAD</name>
        <dbReference type="ChEBI" id="CHEBI:57692"/>
    </ligand>
</feature>
<dbReference type="PRINTS" id="PR00419">
    <property type="entry name" value="ADXRDTASE"/>
</dbReference>
<feature type="binding site" evidence="15">
    <location>
        <position position="377"/>
    </location>
    <ligand>
        <name>NADP(+)</name>
        <dbReference type="ChEBI" id="CHEBI:58349"/>
    </ligand>
</feature>
<dbReference type="InterPro" id="IPR036188">
    <property type="entry name" value="FAD/NAD-bd_sf"/>
</dbReference>
<evidence type="ECO:0000256" key="8">
    <source>
        <dbReference type="ARBA" id="ARBA00022827"/>
    </source>
</evidence>
<comment type="cofactor">
    <cofactor evidence="1 13 14">
        <name>FAD</name>
        <dbReference type="ChEBI" id="CHEBI:57692"/>
    </cofactor>
</comment>
<dbReference type="GO" id="GO:0016491">
    <property type="term" value="F:oxidoreductase activity"/>
    <property type="evidence" value="ECO:0007669"/>
    <property type="project" value="UniProtKB-KW"/>
</dbReference>
<comment type="catalytic activity">
    <reaction evidence="12 13">
        <text>2 reduced [adrenodoxin] + NADP(+) + H(+) = 2 oxidized [adrenodoxin] + NADPH</text>
        <dbReference type="Rhea" id="RHEA:42312"/>
        <dbReference type="Rhea" id="RHEA-COMP:9998"/>
        <dbReference type="Rhea" id="RHEA-COMP:9999"/>
        <dbReference type="ChEBI" id="CHEBI:15378"/>
        <dbReference type="ChEBI" id="CHEBI:33737"/>
        <dbReference type="ChEBI" id="CHEBI:33738"/>
        <dbReference type="ChEBI" id="CHEBI:57783"/>
        <dbReference type="ChEBI" id="CHEBI:58349"/>
        <dbReference type="EC" id="1.18.1.6"/>
    </reaction>
</comment>
<feature type="binding site" evidence="14">
    <location>
        <begin position="377"/>
        <end position="379"/>
    </location>
    <ligand>
        <name>FAD</name>
        <dbReference type="ChEBI" id="CHEBI:57692"/>
    </ligand>
</feature>
<dbReference type="PANTHER" id="PTHR48467">
    <property type="entry name" value="GLUTAMATE SYNTHASE 1 [NADH], CHLOROPLASTIC-LIKE"/>
    <property type="match status" value="1"/>
</dbReference>
<dbReference type="AlphaFoldDB" id="A0A1W4WWI9"/>
<evidence type="ECO:0000256" key="6">
    <source>
        <dbReference type="ARBA" id="ARBA00022448"/>
    </source>
</evidence>
<feature type="binding site" evidence="14">
    <location>
        <position position="94"/>
    </location>
    <ligand>
        <name>FAD</name>
        <dbReference type="ChEBI" id="CHEBI:57692"/>
    </ligand>
</feature>
<feature type="binding site" evidence="15">
    <location>
        <begin position="209"/>
        <end position="210"/>
    </location>
    <ligand>
        <name>NADP(+)</name>
        <dbReference type="ChEBI" id="CHEBI:58349"/>
    </ligand>
</feature>
<evidence type="ECO:0000259" key="16">
    <source>
        <dbReference type="Pfam" id="PF07992"/>
    </source>
</evidence>
<dbReference type="InterPro" id="IPR023753">
    <property type="entry name" value="FAD/NAD-binding_dom"/>
</dbReference>
<accession>A0A1W4WWI9</accession>
<dbReference type="SUPFAM" id="SSF51971">
    <property type="entry name" value="Nucleotide-binding domain"/>
    <property type="match status" value="2"/>
</dbReference>
<keyword evidence="10" id="KW-0249">Electron transport</keyword>
<feature type="binding site" evidence="15">
    <location>
        <begin position="165"/>
        <end position="168"/>
    </location>
    <ligand>
        <name>NADP(+)</name>
        <dbReference type="ChEBI" id="CHEBI:58349"/>
    </ligand>
</feature>
<evidence type="ECO:0000256" key="2">
    <source>
        <dbReference type="ARBA" id="ARBA00004731"/>
    </source>
</evidence>
<protein>
    <recommendedName>
        <fullName evidence="5 13">NADPH:adrenodoxin oxidoreductase, mitochondrial</fullName>
        <ecNumber evidence="4 13">1.18.1.6</ecNumber>
    </recommendedName>
</protein>
<keyword evidence="6" id="KW-0813">Transport</keyword>
<dbReference type="GO" id="GO:0008203">
    <property type="term" value="P:cholesterol metabolic process"/>
    <property type="evidence" value="ECO:0007669"/>
    <property type="project" value="UniProtKB-UniPathway"/>
</dbReference>
<dbReference type="InterPro" id="IPR055275">
    <property type="entry name" value="Ferredox_Rdtase"/>
</dbReference>
<feature type="binding site" evidence="14">
    <location>
        <position position="370"/>
    </location>
    <ligand>
        <name>FAD</name>
        <dbReference type="ChEBI" id="CHEBI:57692"/>
    </ligand>
</feature>
<organism evidence="17 18">
    <name type="scientific">Agrilus planipennis</name>
    <name type="common">Emerald ash borer</name>
    <name type="synonym">Agrilus marcopoli</name>
    <dbReference type="NCBI Taxonomy" id="224129"/>
    <lineage>
        <taxon>Eukaryota</taxon>
        <taxon>Metazoa</taxon>
        <taxon>Ecdysozoa</taxon>
        <taxon>Arthropoda</taxon>
        <taxon>Hexapoda</taxon>
        <taxon>Insecta</taxon>
        <taxon>Pterygota</taxon>
        <taxon>Neoptera</taxon>
        <taxon>Endopterygota</taxon>
        <taxon>Coleoptera</taxon>
        <taxon>Polyphaga</taxon>
        <taxon>Elateriformia</taxon>
        <taxon>Buprestoidea</taxon>
        <taxon>Buprestidae</taxon>
        <taxon>Agrilinae</taxon>
        <taxon>Agrilus</taxon>
    </lineage>
</organism>
<keyword evidence="17" id="KW-1185">Reference proteome</keyword>
<proteinExistence type="inferred from homology"/>
<evidence type="ECO:0000313" key="17">
    <source>
        <dbReference type="Proteomes" id="UP000192223"/>
    </source>
</evidence>
<evidence type="ECO:0000256" key="11">
    <source>
        <dbReference type="ARBA" id="ARBA00023002"/>
    </source>
</evidence>
<name>A0A1W4WWI9_AGRPL</name>
<evidence type="ECO:0000256" key="12">
    <source>
        <dbReference type="ARBA" id="ARBA00048933"/>
    </source>
</evidence>
<keyword evidence="9 13" id="KW-0521">NADP</keyword>
<evidence type="ECO:0000256" key="5">
    <source>
        <dbReference type="ARBA" id="ARBA00016287"/>
    </source>
</evidence>
<keyword evidence="7 13" id="KW-0285">Flavoprotein</keyword>
<evidence type="ECO:0000313" key="18">
    <source>
        <dbReference type="RefSeq" id="XP_018328246.1"/>
    </source>
</evidence>
<comment type="pathway">
    <text evidence="2">Steroid metabolism; cholesterol metabolism.</text>
</comment>
<dbReference type="Gene3D" id="3.50.50.60">
    <property type="entry name" value="FAD/NAD(P)-binding domain"/>
    <property type="match status" value="1"/>
</dbReference>